<dbReference type="Pfam" id="PF12215">
    <property type="entry name" value="Glyco_hydr_116N"/>
    <property type="match status" value="2"/>
</dbReference>
<evidence type="ECO:0000256" key="1">
    <source>
        <dbReference type="PIRNR" id="PIRNR028944"/>
    </source>
</evidence>
<dbReference type="InterPro" id="IPR014551">
    <property type="entry name" value="B_Glucosidase_GBA2-typ"/>
</dbReference>
<feature type="compositionally biased region" description="Basic and acidic residues" evidence="2">
    <location>
        <begin position="331"/>
        <end position="341"/>
    </location>
</feature>
<comment type="similarity">
    <text evidence="1">Belongs to the non-lysosomal glucosylceramidase family.</text>
</comment>
<evidence type="ECO:0000313" key="6">
    <source>
        <dbReference type="Proteomes" id="UP000596742"/>
    </source>
</evidence>
<dbReference type="GO" id="GO:0016020">
    <property type="term" value="C:membrane"/>
    <property type="evidence" value="ECO:0007669"/>
    <property type="project" value="InterPro"/>
</dbReference>
<comment type="catalytic activity">
    <reaction evidence="1">
        <text>a beta-D-glucosyl-(1&lt;-&gt;1')-N-acylsphing-4-enine + H2O = an N-acylsphing-4-enine + D-glucose</text>
        <dbReference type="Rhea" id="RHEA:13269"/>
        <dbReference type="ChEBI" id="CHEBI:4167"/>
        <dbReference type="ChEBI" id="CHEBI:15377"/>
        <dbReference type="ChEBI" id="CHEBI:22801"/>
        <dbReference type="ChEBI" id="CHEBI:52639"/>
        <dbReference type="EC" id="3.2.1.45"/>
    </reaction>
</comment>
<evidence type="ECO:0000259" key="3">
    <source>
        <dbReference type="Pfam" id="PF04685"/>
    </source>
</evidence>
<protein>
    <recommendedName>
        <fullName evidence="1">Non-lysosomal glucosylceramidase</fullName>
        <shortName evidence="1">NLGase</shortName>
        <ecNumber evidence="1">3.2.1.45</ecNumber>
    </recommendedName>
</protein>
<dbReference type="Pfam" id="PF04685">
    <property type="entry name" value="DUF608"/>
    <property type="match status" value="1"/>
</dbReference>
<dbReference type="GO" id="GO:0004348">
    <property type="term" value="F:glucosylceramidase activity"/>
    <property type="evidence" value="ECO:0007669"/>
    <property type="project" value="UniProtKB-EC"/>
</dbReference>
<evidence type="ECO:0000313" key="5">
    <source>
        <dbReference type="EMBL" id="VDI66074.1"/>
    </source>
</evidence>
<keyword evidence="6" id="KW-1185">Reference proteome</keyword>
<name>A0A8B6GMB9_MYTGA</name>
<dbReference type="PANTHER" id="PTHR12654:SF0">
    <property type="entry name" value="NON-LYSOSOMAL GLUCOSYLCERAMIDASE"/>
    <property type="match status" value="1"/>
</dbReference>
<sequence length="899" mass="102892">MRTETTSVLVKTDLLPCLLQCKMPKAQHIDHSPEASITTPKEDIANVPKFGWRVNFEHECKDKCDPFVKPRLTHIPELIGLSYRYMKVWIKHKRQGRIMFIDHLNQVTHKPIYGCPIGGIGCGTIGRGYRGEFCRFQMVPGIYEHTIVPANSFILCIRKNNKTVYQKVLTGGKGKHLKSWEWGFPRQNATYHALYPRSWTVYDIPEFNLKLTCRQISPVFPHDYKDTSFPMAVFVWSVENMGTDSLDVSITFTFKNGRGVKEDLNPGNWTEPFESEAEGQKVAGMMIRQNIRDMNCTYGIAGAFKDDVDVSTKSQFNPKGSGQDLWEDLSDDGKLKSSTDQNKDQPIVNCKTLCSVMLKVLLNIIQFLLNLVLPSKERSGSTGKGSEIGTAVCLYTTVKPGDKKDLEFTLTWDMPVIHFKARKHTYLRRYARWFGNSGDACPKLCSYALKNYPIWETKIEEWQKPILSNKNLPSWYKSALFNELYFVSDGGSLWLDMAEEKDGQIQRKISPTEPEVITEYGKFGYLEGHEYRMINTYDVHHYASFAFIMLWPKIQLSIQYDMATAVASEDTTPIVFCMEGNRGIYKTKNAVPHDLGDPEDEPWDKVNAYIVHPTHDWKDLNLKFILQTYRDYSQTQDIDYLKDMYPVCQAVMEHARQWDTDGDGLIENGGYADQTFDAWTMTGVSAYCGGLWLAALKMYIEISRIVGNTEEVKKYTEILDKGKEAFDKKLWNGSYYNYDSSTTSGHDDSVMADQLAGHWFLRASGLEDATIFPPTHVKTALKTIFKNNVMGFENGNMGAINGTRPDGKMDMSSVQSEEFWVGVTYALAANMIQEGMLDEAFQTAWGAYHTCWETYGLQFQTPEAYMLDRNYRSLGYMRPLCVWAMQWALEKFHPQIMKS</sequence>
<dbReference type="PANTHER" id="PTHR12654">
    <property type="entry name" value="BILE ACID BETA-GLUCOSIDASE-RELATED"/>
    <property type="match status" value="1"/>
</dbReference>
<dbReference type="InterPro" id="IPR006775">
    <property type="entry name" value="GH116_catalytic"/>
</dbReference>
<feature type="domain" description="Glycosyl-hydrolase family 116 catalytic region" evidence="3">
    <location>
        <begin position="521"/>
        <end position="885"/>
    </location>
</feature>
<evidence type="ECO:0000259" key="4">
    <source>
        <dbReference type="Pfam" id="PF12215"/>
    </source>
</evidence>
<dbReference type="OrthoDB" id="730489at2759"/>
<keyword evidence="1" id="KW-0472">Membrane</keyword>
<dbReference type="InterPro" id="IPR012341">
    <property type="entry name" value="6hp_glycosidase-like_sf"/>
</dbReference>
<dbReference type="EMBL" id="UYJE01008674">
    <property type="protein sequence ID" value="VDI66074.1"/>
    <property type="molecule type" value="Genomic_DNA"/>
</dbReference>
<reference evidence="5" key="1">
    <citation type="submission" date="2018-11" db="EMBL/GenBank/DDBJ databases">
        <authorList>
            <person name="Alioto T."/>
            <person name="Alioto T."/>
        </authorList>
    </citation>
    <scope>NUCLEOTIDE SEQUENCE</scope>
</reference>
<feature type="region of interest" description="Disordered" evidence="2">
    <location>
        <begin position="315"/>
        <end position="341"/>
    </location>
</feature>
<dbReference type="Gene3D" id="1.50.10.10">
    <property type="match status" value="1"/>
</dbReference>
<feature type="domain" description="Glycosyl-hydrolase family 116 N-terminal" evidence="4">
    <location>
        <begin position="373"/>
        <end position="455"/>
    </location>
</feature>
<organism evidence="5 6">
    <name type="scientific">Mytilus galloprovincialis</name>
    <name type="common">Mediterranean mussel</name>
    <dbReference type="NCBI Taxonomy" id="29158"/>
    <lineage>
        <taxon>Eukaryota</taxon>
        <taxon>Metazoa</taxon>
        <taxon>Spiralia</taxon>
        <taxon>Lophotrochozoa</taxon>
        <taxon>Mollusca</taxon>
        <taxon>Bivalvia</taxon>
        <taxon>Autobranchia</taxon>
        <taxon>Pteriomorphia</taxon>
        <taxon>Mytilida</taxon>
        <taxon>Mytiloidea</taxon>
        <taxon>Mytilidae</taxon>
        <taxon>Mytilinae</taxon>
        <taxon>Mytilus</taxon>
    </lineage>
</organism>
<dbReference type="PIRSF" id="PIRSF028944">
    <property type="entry name" value="Beta_gluc_GBA2"/>
    <property type="match status" value="1"/>
</dbReference>
<dbReference type="AlphaFoldDB" id="A0A8B6GMB9"/>
<keyword evidence="1 5" id="KW-0378">Hydrolase</keyword>
<dbReference type="GO" id="GO:0008422">
    <property type="term" value="F:beta-glucosidase activity"/>
    <property type="evidence" value="ECO:0007669"/>
    <property type="project" value="TreeGrafter"/>
</dbReference>
<proteinExistence type="inferred from homology"/>
<dbReference type="InterPro" id="IPR024462">
    <property type="entry name" value="GH116_N"/>
</dbReference>
<evidence type="ECO:0000256" key="2">
    <source>
        <dbReference type="SAM" id="MobiDB-lite"/>
    </source>
</evidence>
<dbReference type="Proteomes" id="UP000596742">
    <property type="component" value="Unassembled WGS sequence"/>
</dbReference>
<dbReference type="GO" id="GO:0006680">
    <property type="term" value="P:glucosylceramide catabolic process"/>
    <property type="evidence" value="ECO:0007669"/>
    <property type="project" value="InterPro"/>
</dbReference>
<keyword evidence="1 5" id="KW-0326">Glycosidase</keyword>
<dbReference type="SUPFAM" id="SSF48208">
    <property type="entry name" value="Six-hairpin glycosidases"/>
    <property type="match status" value="1"/>
</dbReference>
<comment type="function">
    <text evidence="1">Non-lysosomal glucosylceramidase that catalyzes the hydrolysis of glucosylceramide (GlcCer) to free glucose and ceramide.</text>
</comment>
<dbReference type="InterPro" id="IPR008928">
    <property type="entry name" value="6-hairpin_glycosidase_sf"/>
</dbReference>
<accession>A0A8B6GMB9</accession>
<dbReference type="EC" id="3.2.1.45" evidence="1"/>
<gene>
    <name evidence="5" type="ORF">MGAL_10B013810</name>
</gene>
<dbReference type="GO" id="GO:0005975">
    <property type="term" value="P:carbohydrate metabolic process"/>
    <property type="evidence" value="ECO:0007669"/>
    <property type="project" value="InterPro"/>
</dbReference>
<comment type="caution">
    <text evidence="5">The sequence shown here is derived from an EMBL/GenBank/DDBJ whole genome shotgun (WGS) entry which is preliminary data.</text>
</comment>
<dbReference type="InterPro" id="IPR052566">
    <property type="entry name" value="Non-lysos_glucosylceramidase"/>
</dbReference>
<feature type="domain" description="Glycosyl-hydrolase family 116 N-terminal" evidence="4">
    <location>
        <begin position="114"/>
        <end position="360"/>
    </location>
</feature>
<keyword evidence="1" id="KW-0443">Lipid metabolism</keyword>